<evidence type="ECO:0000256" key="1">
    <source>
        <dbReference type="SAM" id="MobiDB-lite"/>
    </source>
</evidence>
<organism evidence="3 4">
    <name type="scientific">Nonomuraea monospora</name>
    <dbReference type="NCBI Taxonomy" id="568818"/>
    <lineage>
        <taxon>Bacteria</taxon>
        <taxon>Bacillati</taxon>
        <taxon>Actinomycetota</taxon>
        <taxon>Actinomycetes</taxon>
        <taxon>Streptosporangiales</taxon>
        <taxon>Streptosporangiaceae</taxon>
        <taxon>Nonomuraea</taxon>
    </lineage>
</organism>
<dbReference type="EMBL" id="BAAAQX010000066">
    <property type="protein sequence ID" value="GAA2216320.1"/>
    <property type="molecule type" value="Genomic_DNA"/>
</dbReference>
<reference evidence="3 4" key="1">
    <citation type="journal article" date="2019" name="Int. J. Syst. Evol. Microbiol.">
        <title>The Global Catalogue of Microorganisms (GCM) 10K type strain sequencing project: providing services to taxonomists for standard genome sequencing and annotation.</title>
        <authorList>
            <consortium name="The Broad Institute Genomics Platform"/>
            <consortium name="The Broad Institute Genome Sequencing Center for Infectious Disease"/>
            <person name="Wu L."/>
            <person name="Ma J."/>
        </authorList>
    </citation>
    <scope>NUCLEOTIDE SEQUENCE [LARGE SCALE GENOMIC DNA]</scope>
    <source>
        <strain evidence="3 4">JCM 16114</strain>
    </source>
</reference>
<evidence type="ECO:0000313" key="3">
    <source>
        <dbReference type="EMBL" id="GAA2216320.1"/>
    </source>
</evidence>
<dbReference type="Proteomes" id="UP001499843">
    <property type="component" value="Unassembled WGS sequence"/>
</dbReference>
<feature type="region of interest" description="Disordered" evidence="1">
    <location>
        <begin position="309"/>
        <end position="336"/>
    </location>
</feature>
<dbReference type="Gene3D" id="2.60.120.620">
    <property type="entry name" value="q2cbj1_9rhob like domain"/>
    <property type="match status" value="1"/>
</dbReference>
<dbReference type="PANTHER" id="PTHR33099:SF7">
    <property type="entry name" value="MYND-TYPE DOMAIN-CONTAINING PROTEIN"/>
    <property type="match status" value="1"/>
</dbReference>
<sequence length="775" mass="85162">MGDSVPGMARERLAELLDASAEPAASSVYRKLPKTALSMKVDGVGPLRFPVSDEQAVQLRGLGRRARFGRGEQTLTDPEVRDTWEIPKKLVRVKRTEAFATALDGMRQELGLPPHCELTPELHSMLLYETGQFFVAHQDSEKDDAMVATLVVTLPSAHTGGELVIEHQGQTKKYRGLKTAVSLVAFYADCRHQVLPVTAGNRVTLTYNLLLAGDSQDAAAGHPLVSELAACLLTHFDTPVVLPYSHRRGDPPARLAYLLDHEYTARGLSWSRLKGSDATRSALLRVAAERADCEITLALAEIQETWDAYDPDEDEDGWYGEYEDEDPDDEGSGSADDRDYVLQDLIETSTTLAHWIGPETGRLEDISLDLSDAEVASTTPTADMTPYSSEYEGYMGNYGNTLDRWYRRAALVIWPRSQGFASRAEASPGWALDELKTMARAGKSAQAREAARSLESFWHAAGRYPGQTELLGKALEAARELNDAQIAVMLLRPFALERLSPGHGPAVAGLAAHYGGTWIDALLHDWTEGWRPGSYGLAKTPLEWLENLPQLCAALSVEGSPSTEAARRIVDLSWTMFAGQVGPALDGPLTSRQASWLTALGAPCCGIIAAAAWLGSTDVLKDAHQLARTAGDRAHVLAMSTLRAAGTRRAGFGDLAVNCAERIQASLAQPQRAPDNWSIALPTECECELCEVLGTFLRHPERRALDWPLAKDGRRHVHGRIDDAELPVRHETRRQGRPYTLVLTKTEALFERERLARERHEADLAWLTNEWKVST</sequence>
<accession>A0ABN3D3Y9</accession>
<dbReference type="InterPro" id="IPR044862">
    <property type="entry name" value="Pro_4_hyd_alph_FE2OG_OXY"/>
</dbReference>
<feature type="domain" description="Fe2OG dioxygenase" evidence="2">
    <location>
        <begin position="119"/>
        <end position="211"/>
    </location>
</feature>
<protein>
    <recommendedName>
        <fullName evidence="2">Fe2OG dioxygenase domain-containing protein</fullName>
    </recommendedName>
</protein>
<gene>
    <name evidence="3" type="ORF">GCM10009850_117890</name>
</gene>
<dbReference type="InterPro" id="IPR005123">
    <property type="entry name" value="Oxoglu/Fe-dep_dioxygenase_dom"/>
</dbReference>
<proteinExistence type="predicted"/>
<evidence type="ECO:0000259" key="2">
    <source>
        <dbReference type="PROSITE" id="PS51471"/>
    </source>
</evidence>
<dbReference type="Pfam" id="PF13640">
    <property type="entry name" value="2OG-FeII_Oxy_3"/>
    <property type="match status" value="1"/>
</dbReference>
<name>A0ABN3D3Y9_9ACTN</name>
<keyword evidence="4" id="KW-1185">Reference proteome</keyword>
<evidence type="ECO:0000313" key="4">
    <source>
        <dbReference type="Proteomes" id="UP001499843"/>
    </source>
</evidence>
<dbReference type="PANTHER" id="PTHR33099">
    <property type="entry name" value="FE2OG DIOXYGENASE DOMAIN-CONTAINING PROTEIN"/>
    <property type="match status" value="1"/>
</dbReference>
<dbReference type="PROSITE" id="PS51471">
    <property type="entry name" value="FE2OG_OXY"/>
    <property type="match status" value="1"/>
</dbReference>
<feature type="compositionally biased region" description="Acidic residues" evidence="1">
    <location>
        <begin position="309"/>
        <end position="331"/>
    </location>
</feature>
<comment type="caution">
    <text evidence="3">The sequence shown here is derived from an EMBL/GenBank/DDBJ whole genome shotgun (WGS) entry which is preliminary data.</text>
</comment>